<sequence length="85" mass="10012">MLVRTSIHETQIIHQRMSEHIIFYAERNASEQVYMKLKLYVSGRRSTSHTIFEARPWGKPQMVTTTTMLILSAGELRIEMRQFAK</sequence>
<reference evidence="1 3" key="1">
    <citation type="journal article" date="2017" name="Nature">
        <title>The sunflower genome provides insights into oil metabolism, flowering and Asterid evolution.</title>
        <authorList>
            <person name="Badouin H."/>
            <person name="Gouzy J."/>
            <person name="Grassa C.J."/>
            <person name="Murat F."/>
            <person name="Staton S.E."/>
            <person name="Cottret L."/>
            <person name="Lelandais-Briere C."/>
            <person name="Owens G.L."/>
            <person name="Carrere S."/>
            <person name="Mayjonade B."/>
            <person name="Legrand L."/>
            <person name="Gill N."/>
            <person name="Kane N.C."/>
            <person name="Bowers J.E."/>
            <person name="Hubner S."/>
            <person name="Bellec A."/>
            <person name="Berard A."/>
            <person name="Berges H."/>
            <person name="Blanchet N."/>
            <person name="Boniface M.C."/>
            <person name="Brunel D."/>
            <person name="Catrice O."/>
            <person name="Chaidir N."/>
            <person name="Claudel C."/>
            <person name="Donnadieu C."/>
            <person name="Faraut T."/>
            <person name="Fievet G."/>
            <person name="Helmstetter N."/>
            <person name="King M."/>
            <person name="Knapp S.J."/>
            <person name="Lai Z."/>
            <person name="Le Paslier M.C."/>
            <person name="Lippi Y."/>
            <person name="Lorenzon L."/>
            <person name="Mandel J.R."/>
            <person name="Marage G."/>
            <person name="Marchand G."/>
            <person name="Marquand E."/>
            <person name="Bret-Mestries E."/>
            <person name="Morien E."/>
            <person name="Nambeesan S."/>
            <person name="Nguyen T."/>
            <person name="Pegot-Espagnet P."/>
            <person name="Pouilly N."/>
            <person name="Raftis F."/>
            <person name="Sallet E."/>
            <person name="Schiex T."/>
            <person name="Thomas J."/>
            <person name="Vandecasteele C."/>
            <person name="Vares D."/>
            <person name="Vear F."/>
            <person name="Vautrin S."/>
            <person name="Crespi M."/>
            <person name="Mangin B."/>
            <person name="Burke J.M."/>
            <person name="Salse J."/>
            <person name="Munos S."/>
            <person name="Vincourt P."/>
            <person name="Rieseberg L.H."/>
            <person name="Langlade N.B."/>
        </authorList>
    </citation>
    <scope>NUCLEOTIDE SEQUENCE [LARGE SCALE GENOMIC DNA]</scope>
    <source>
        <strain evidence="3">cv. SF193</strain>
        <tissue evidence="1">Leaves</tissue>
    </source>
</reference>
<dbReference type="AlphaFoldDB" id="A0A251S1G6"/>
<dbReference type="Gramene" id="mRNA:HanXRQr2_Chr13g0572631">
    <property type="protein sequence ID" value="CDS:HanXRQr2_Chr13g0572631.1"/>
    <property type="gene ID" value="HanXRQr2_Chr13g0572631"/>
</dbReference>
<dbReference type="InParanoid" id="A0A251S1G6"/>
<evidence type="ECO:0000313" key="3">
    <source>
        <dbReference type="Proteomes" id="UP000215914"/>
    </source>
</evidence>
<organism evidence="2 3">
    <name type="scientific">Helianthus annuus</name>
    <name type="common">Common sunflower</name>
    <dbReference type="NCBI Taxonomy" id="4232"/>
    <lineage>
        <taxon>Eukaryota</taxon>
        <taxon>Viridiplantae</taxon>
        <taxon>Streptophyta</taxon>
        <taxon>Embryophyta</taxon>
        <taxon>Tracheophyta</taxon>
        <taxon>Spermatophyta</taxon>
        <taxon>Magnoliopsida</taxon>
        <taxon>eudicotyledons</taxon>
        <taxon>Gunneridae</taxon>
        <taxon>Pentapetalae</taxon>
        <taxon>asterids</taxon>
        <taxon>campanulids</taxon>
        <taxon>Asterales</taxon>
        <taxon>Asteraceae</taxon>
        <taxon>Asteroideae</taxon>
        <taxon>Heliantheae alliance</taxon>
        <taxon>Heliantheae</taxon>
        <taxon>Helianthus</taxon>
    </lineage>
</organism>
<reference evidence="1" key="3">
    <citation type="submission" date="2020-06" db="EMBL/GenBank/DDBJ databases">
        <title>Helianthus annuus Genome sequencing and assembly Release 2.</title>
        <authorList>
            <person name="Gouzy J."/>
            <person name="Langlade N."/>
            <person name="Munos S."/>
        </authorList>
    </citation>
    <scope>NUCLEOTIDE SEQUENCE</scope>
    <source>
        <tissue evidence="1">Leaves</tissue>
    </source>
</reference>
<gene>
    <name evidence="2" type="ORF">HannXRQ_Chr16g0522991</name>
    <name evidence="1" type="ORF">HanXRQr2_Chr13g0572631</name>
</gene>
<name>A0A251S1G6_HELAN</name>
<evidence type="ECO:0000313" key="2">
    <source>
        <dbReference type="EMBL" id="OTF92540.1"/>
    </source>
</evidence>
<evidence type="ECO:0000313" key="1">
    <source>
        <dbReference type="EMBL" id="KAF5772087.1"/>
    </source>
</evidence>
<dbReference type="EMBL" id="MNCJ02000328">
    <property type="protein sequence ID" value="KAF5772087.1"/>
    <property type="molecule type" value="Genomic_DNA"/>
</dbReference>
<reference evidence="2" key="2">
    <citation type="submission" date="2017-02" db="EMBL/GenBank/DDBJ databases">
        <title>Sunflower complete genome.</title>
        <authorList>
            <person name="Langlade N."/>
            <person name="Munos S."/>
        </authorList>
    </citation>
    <scope>NUCLEOTIDE SEQUENCE [LARGE SCALE GENOMIC DNA]</scope>
    <source>
        <tissue evidence="2">Leaves</tissue>
    </source>
</reference>
<proteinExistence type="predicted"/>
<protein>
    <submittedName>
        <fullName evidence="2">Uncharacterized protein</fullName>
    </submittedName>
</protein>
<dbReference type="EMBL" id="CM007905">
    <property type="protein sequence ID" value="OTF92540.1"/>
    <property type="molecule type" value="Genomic_DNA"/>
</dbReference>
<keyword evidence="3" id="KW-1185">Reference proteome</keyword>
<accession>A0A251S1G6</accession>
<dbReference type="Proteomes" id="UP000215914">
    <property type="component" value="Chromosome 16"/>
</dbReference>